<dbReference type="PANTHER" id="PTHR34820">
    <property type="entry name" value="INNER MEMBRANE PROTEIN YEBZ"/>
    <property type="match status" value="1"/>
</dbReference>
<dbReference type="AlphaFoldDB" id="A0A845G6M3"/>
<dbReference type="GO" id="GO:0006825">
    <property type="term" value="P:copper ion transport"/>
    <property type="evidence" value="ECO:0007669"/>
    <property type="project" value="InterPro"/>
</dbReference>
<keyword evidence="5 6" id="KW-0472">Membrane</keyword>
<protein>
    <submittedName>
        <fullName evidence="8">Copper resistance protein CopD</fullName>
    </submittedName>
</protein>
<dbReference type="PANTHER" id="PTHR34820:SF4">
    <property type="entry name" value="INNER MEMBRANE PROTEIN YEBZ"/>
    <property type="match status" value="1"/>
</dbReference>
<feature type="transmembrane region" description="Helical" evidence="6">
    <location>
        <begin position="271"/>
        <end position="290"/>
    </location>
</feature>
<keyword evidence="3 6" id="KW-0812">Transmembrane</keyword>
<evidence type="ECO:0000259" key="7">
    <source>
        <dbReference type="Pfam" id="PF05425"/>
    </source>
</evidence>
<dbReference type="RefSeq" id="WP_161097550.1">
    <property type="nucleotide sequence ID" value="NZ_WWCW01000048.1"/>
</dbReference>
<gene>
    <name evidence="8" type="ORF">GTP91_15215</name>
</gene>
<feature type="transmembrane region" description="Helical" evidence="6">
    <location>
        <begin position="52"/>
        <end position="76"/>
    </location>
</feature>
<dbReference type="EMBL" id="WWCW01000048">
    <property type="protein sequence ID" value="MYM88519.1"/>
    <property type="molecule type" value="Genomic_DNA"/>
</dbReference>
<dbReference type="Pfam" id="PF05425">
    <property type="entry name" value="CopD"/>
    <property type="match status" value="1"/>
</dbReference>
<sequence>MGAGFDTVWLVQVGSAFALICGFCWLVGSWCARRWLPRDDVMSAALDERLRVFDLLAAGVAIAAAGWSLLAATAVMAGCTMRQACDMFWMMVSGTAYGHAGCLAAAALVVVFVLRCIPRLPMAGETAVLLALGVFALTRASMGHAGEEGIWTLPYAAEAVHLSAISVWTGVVAVSGWCVLSARLPPAATKRYLDLMSHTAMVAVVAIAATGVYSGWHRVGSTGNLMNTVYGFTLLVKVALVAVAVGIGGYNKFIGLPAASRSLKGVAVVRLALRIETVLLLGAVLAAAILTSQQPPTAV</sequence>
<evidence type="ECO:0000256" key="3">
    <source>
        <dbReference type="ARBA" id="ARBA00022692"/>
    </source>
</evidence>
<keyword evidence="4 6" id="KW-1133">Transmembrane helix</keyword>
<dbReference type="Proteomes" id="UP000470302">
    <property type="component" value="Unassembled WGS sequence"/>
</dbReference>
<evidence type="ECO:0000313" key="9">
    <source>
        <dbReference type="Proteomes" id="UP000470302"/>
    </source>
</evidence>
<comment type="subcellular location">
    <subcellularLocation>
        <location evidence="1">Cell membrane</location>
        <topology evidence="1">Multi-pass membrane protein</topology>
    </subcellularLocation>
</comment>
<feature type="domain" description="Copper resistance protein D" evidence="7">
    <location>
        <begin position="197"/>
        <end position="290"/>
    </location>
</feature>
<proteinExistence type="predicted"/>
<reference evidence="8 9" key="1">
    <citation type="submission" date="2020-01" db="EMBL/GenBank/DDBJ databases">
        <title>Novel species isolated from a subtropical stream in China.</title>
        <authorList>
            <person name="Lu H."/>
        </authorList>
    </citation>
    <scope>NUCLEOTIDE SEQUENCE [LARGE SCALE GENOMIC DNA]</scope>
    <source>
        <strain evidence="8 9">FT82W</strain>
    </source>
</reference>
<evidence type="ECO:0000256" key="6">
    <source>
        <dbReference type="SAM" id="Phobius"/>
    </source>
</evidence>
<evidence type="ECO:0000256" key="4">
    <source>
        <dbReference type="ARBA" id="ARBA00022989"/>
    </source>
</evidence>
<dbReference type="GO" id="GO:0005886">
    <property type="term" value="C:plasma membrane"/>
    <property type="evidence" value="ECO:0007669"/>
    <property type="project" value="UniProtKB-SubCell"/>
</dbReference>
<feature type="transmembrane region" description="Helical" evidence="6">
    <location>
        <begin position="162"/>
        <end position="180"/>
    </location>
</feature>
<accession>A0A845G6M3</accession>
<evidence type="ECO:0000313" key="8">
    <source>
        <dbReference type="EMBL" id="MYM88519.1"/>
    </source>
</evidence>
<feature type="transmembrane region" description="Helical" evidence="6">
    <location>
        <begin position="96"/>
        <end position="114"/>
    </location>
</feature>
<comment type="caution">
    <text evidence="8">The sequence shown here is derived from an EMBL/GenBank/DDBJ whole genome shotgun (WGS) entry which is preliminary data.</text>
</comment>
<evidence type="ECO:0000256" key="1">
    <source>
        <dbReference type="ARBA" id="ARBA00004651"/>
    </source>
</evidence>
<feature type="transmembrane region" description="Helical" evidence="6">
    <location>
        <begin position="228"/>
        <end position="250"/>
    </location>
</feature>
<dbReference type="InterPro" id="IPR032694">
    <property type="entry name" value="CopC/D"/>
</dbReference>
<organism evidence="8 9">
    <name type="scientific">Duganella vulcania</name>
    <dbReference type="NCBI Taxonomy" id="2692166"/>
    <lineage>
        <taxon>Bacteria</taxon>
        <taxon>Pseudomonadati</taxon>
        <taxon>Pseudomonadota</taxon>
        <taxon>Betaproteobacteria</taxon>
        <taxon>Burkholderiales</taxon>
        <taxon>Oxalobacteraceae</taxon>
        <taxon>Telluria group</taxon>
        <taxon>Duganella</taxon>
    </lineage>
</organism>
<feature type="transmembrane region" description="Helical" evidence="6">
    <location>
        <begin position="192"/>
        <end position="216"/>
    </location>
</feature>
<evidence type="ECO:0000256" key="2">
    <source>
        <dbReference type="ARBA" id="ARBA00022475"/>
    </source>
</evidence>
<keyword evidence="2" id="KW-1003">Cell membrane</keyword>
<evidence type="ECO:0000256" key="5">
    <source>
        <dbReference type="ARBA" id="ARBA00023136"/>
    </source>
</evidence>
<dbReference type="InterPro" id="IPR008457">
    <property type="entry name" value="Cu-R_CopD_dom"/>
</dbReference>
<feature type="transmembrane region" description="Helical" evidence="6">
    <location>
        <begin position="12"/>
        <end position="32"/>
    </location>
</feature>
<feature type="transmembrane region" description="Helical" evidence="6">
    <location>
        <begin position="126"/>
        <end position="142"/>
    </location>
</feature>
<name>A0A845G6M3_9BURK</name>